<sequence length="68" mass="7571">MESIPCLGDEYGSNETATNMIDGQDVTEAEKSILKGYKSIRRDDAHNGSLFEEQVASNVEKKVRHTQV</sequence>
<evidence type="ECO:0000313" key="1">
    <source>
        <dbReference type="EMBL" id="PXF49665.1"/>
    </source>
</evidence>
<comment type="caution">
    <text evidence="1">The sequence shown here is derived from an EMBL/GenBank/DDBJ whole genome shotgun (WGS) entry which is preliminary data.</text>
</comment>
<keyword evidence="2" id="KW-1185">Reference proteome</keyword>
<proteinExistence type="predicted"/>
<evidence type="ECO:0000313" key="2">
    <source>
        <dbReference type="Proteomes" id="UP000247409"/>
    </source>
</evidence>
<dbReference type="Proteomes" id="UP000247409">
    <property type="component" value="Unassembled WGS sequence"/>
</dbReference>
<protein>
    <submittedName>
        <fullName evidence="1">Uncharacterized protein</fullName>
    </submittedName>
</protein>
<name>A0A2V3J5I1_9FLOR</name>
<organism evidence="1 2">
    <name type="scientific">Gracilariopsis chorda</name>
    <dbReference type="NCBI Taxonomy" id="448386"/>
    <lineage>
        <taxon>Eukaryota</taxon>
        <taxon>Rhodophyta</taxon>
        <taxon>Florideophyceae</taxon>
        <taxon>Rhodymeniophycidae</taxon>
        <taxon>Gracilariales</taxon>
        <taxon>Gracilariaceae</taxon>
        <taxon>Gracilariopsis</taxon>
    </lineage>
</organism>
<dbReference type="AlphaFoldDB" id="A0A2V3J5I1"/>
<reference evidence="1 2" key="1">
    <citation type="journal article" date="2018" name="Mol. Biol. Evol.">
        <title>Analysis of the draft genome of the red seaweed Gracilariopsis chorda provides insights into genome size evolution in Rhodophyta.</title>
        <authorList>
            <person name="Lee J."/>
            <person name="Yang E.C."/>
            <person name="Graf L."/>
            <person name="Yang J.H."/>
            <person name="Qiu H."/>
            <person name="Zel Zion U."/>
            <person name="Chan C.X."/>
            <person name="Stephens T.G."/>
            <person name="Weber A.P.M."/>
            <person name="Boo G.H."/>
            <person name="Boo S.M."/>
            <person name="Kim K.M."/>
            <person name="Shin Y."/>
            <person name="Jung M."/>
            <person name="Lee S.J."/>
            <person name="Yim H.S."/>
            <person name="Lee J.H."/>
            <person name="Bhattacharya D."/>
            <person name="Yoon H.S."/>
        </authorList>
    </citation>
    <scope>NUCLEOTIDE SEQUENCE [LARGE SCALE GENOMIC DNA]</scope>
    <source>
        <strain evidence="1 2">SKKU-2015</strain>
        <tissue evidence="1">Whole body</tissue>
    </source>
</reference>
<accession>A0A2V3J5I1</accession>
<dbReference type="EMBL" id="NBIV01000003">
    <property type="protein sequence ID" value="PXF49665.1"/>
    <property type="molecule type" value="Genomic_DNA"/>
</dbReference>
<gene>
    <name evidence="1" type="ORF">BWQ96_00543</name>
</gene>